<gene>
    <name evidence="1" type="ORF">G0D12_25185</name>
</gene>
<evidence type="ECO:0000313" key="1">
    <source>
        <dbReference type="EMBL" id="HAC6678912.1"/>
    </source>
</evidence>
<accession>A0A702F9E1</accession>
<reference evidence="1" key="2">
    <citation type="submission" date="2018-07" db="EMBL/GenBank/DDBJ databases">
        <authorList>
            <consortium name="NCBI Pathogen Detection Project"/>
        </authorList>
    </citation>
    <scope>NUCLEOTIDE SEQUENCE</scope>
    <source>
        <strain evidence="1">M138</strain>
    </source>
</reference>
<dbReference type="AlphaFoldDB" id="A0A702F9E1"/>
<protein>
    <submittedName>
        <fullName evidence="1">Uncharacterized protein</fullName>
    </submittedName>
</protein>
<organism evidence="1">
    <name type="scientific">Salmonella enterica subsp. enterica serovar Eastbourne</name>
    <dbReference type="NCBI Taxonomy" id="486993"/>
    <lineage>
        <taxon>Bacteria</taxon>
        <taxon>Pseudomonadati</taxon>
        <taxon>Pseudomonadota</taxon>
        <taxon>Gammaproteobacteria</taxon>
        <taxon>Enterobacterales</taxon>
        <taxon>Enterobacteriaceae</taxon>
        <taxon>Salmonella</taxon>
    </lineage>
</organism>
<sequence length="69" mass="7970">MVISIIAQMLPLVHDKKPWGYNHRLWIAETFPLSSQQIAFQHYCQSPEQIQAPRACASPLFSPAKYRMV</sequence>
<proteinExistence type="predicted"/>
<name>A0A702F9E1_SALET</name>
<comment type="caution">
    <text evidence="1">The sequence shown here is derived from an EMBL/GenBank/DDBJ whole genome shotgun (WGS) entry which is preliminary data.</text>
</comment>
<dbReference type="EMBL" id="DAAMHJ010000042">
    <property type="protein sequence ID" value="HAC6678912.1"/>
    <property type="molecule type" value="Genomic_DNA"/>
</dbReference>
<reference evidence="1" key="1">
    <citation type="journal article" date="2018" name="Genome Biol.">
        <title>SKESA: strategic k-mer extension for scrupulous assemblies.</title>
        <authorList>
            <person name="Souvorov A."/>
            <person name="Agarwala R."/>
            <person name="Lipman D.J."/>
        </authorList>
    </citation>
    <scope>NUCLEOTIDE SEQUENCE</scope>
    <source>
        <strain evidence="1">M138</strain>
    </source>
</reference>